<reference evidence="3 4" key="2">
    <citation type="submission" date="2018-03" db="EMBL/GenBank/DDBJ databases">
        <title>Genetic Diversity and Phenotypic Plasticity of AHL Mediated Quorum Sensing in Environmental Strains of Vibrio mediterranei.</title>
        <authorList>
            <person name="Lantoine F."/>
            <person name="Vouve F."/>
        </authorList>
    </citation>
    <scope>NUCLEOTIDE SEQUENCE [LARGE SCALE GENOMIC DNA]</scope>
    <source>
        <strain evidence="3 4">17LN0615E</strain>
    </source>
</reference>
<dbReference type="Gene3D" id="3.90.1530.30">
    <property type="match status" value="1"/>
</dbReference>
<dbReference type="SUPFAM" id="SSF110849">
    <property type="entry name" value="ParB/Sulfiredoxin"/>
    <property type="match status" value="1"/>
</dbReference>
<dbReference type="InterPro" id="IPR050336">
    <property type="entry name" value="Chromosome_partition/occlusion"/>
</dbReference>
<sequence length="219" mass="24015">MNAKTQAQTHSVQETTTNVSTLDPQATAQNDNSSLRLPIRVLVESDLNVRKTKATKEQDAELKASIAAHGLIQNLVCLPEDSGVYGVVAGGRRLTQLKALVNDGLLSLDDVVPVKVLTDSEAKDYAQQMSLTENLTRAAMHPADEFEAFCDMIGKGATVEAVAQHFGTTIIKSATCLKKPPLNLRTYWLSLLAKKRMNKPEVRLRLICFPRKFTLKTAP</sequence>
<feature type="region of interest" description="Disordered" evidence="1">
    <location>
        <begin position="1"/>
        <end position="30"/>
    </location>
</feature>
<dbReference type="PANTHER" id="PTHR33375:SF7">
    <property type="entry name" value="CHROMOSOME 2-PARTITIONING PROTEIN PARB-RELATED"/>
    <property type="match status" value="1"/>
</dbReference>
<dbReference type="InterPro" id="IPR036086">
    <property type="entry name" value="ParB/Sulfiredoxin_sf"/>
</dbReference>
<protein>
    <recommendedName>
        <fullName evidence="2">ParB-like N-terminal domain-containing protein</fullName>
    </recommendedName>
</protein>
<dbReference type="SMART" id="SM00470">
    <property type="entry name" value="ParB"/>
    <property type="match status" value="1"/>
</dbReference>
<organism evidence="3 4">
    <name type="scientific">Vibrio mediterranei</name>
    <dbReference type="NCBI Taxonomy" id="689"/>
    <lineage>
        <taxon>Bacteria</taxon>
        <taxon>Pseudomonadati</taxon>
        <taxon>Pseudomonadota</taxon>
        <taxon>Gammaproteobacteria</taxon>
        <taxon>Vibrionales</taxon>
        <taxon>Vibrionaceae</taxon>
        <taxon>Vibrio</taxon>
    </lineage>
</organism>
<evidence type="ECO:0000256" key="1">
    <source>
        <dbReference type="SAM" id="MobiDB-lite"/>
    </source>
</evidence>
<evidence type="ECO:0000313" key="3">
    <source>
        <dbReference type="EMBL" id="PRQ64794.1"/>
    </source>
</evidence>
<name>A0ABX5D533_9VIBR</name>
<dbReference type="Proteomes" id="UP000238163">
    <property type="component" value="Unassembled WGS sequence"/>
</dbReference>
<evidence type="ECO:0000313" key="4">
    <source>
        <dbReference type="Proteomes" id="UP000238163"/>
    </source>
</evidence>
<gene>
    <name evidence="3" type="ORF">COR51_25780</name>
</gene>
<dbReference type="CDD" id="cd16406">
    <property type="entry name" value="ParB_N_like"/>
    <property type="match status" value="1"/>
</dbReference>
<dbReference type="EMBL" id="NWTN01000035">
    <property type="protein sequence ID" value="PRQ64794.1"/>
    <property type="molecule type" value="Genomic_DNA"/>
</dbReference>
<dbReference type="PANTHER" id="PTHR33375">
    <property type="entry name" value="CHROMOSOME-PARTITIONING PROTEIN PARB-RELATED"/>
    <property type="match status" value="1"/>
</dbReference>
<comment type="caution">
    <text evidence="3">The sequence shown here is derived from an EMBL/GenBank/DDBJ whole genome shotgun (WGS) entry which is preliminary data.</text>
</comment>
<reference evidence="3 4" key="1">
    <citation type="submission" date="2017-09" db="EMBL/GenBank/DDBJ databases">
        <authorList>
            <person name="Girard L."/>
            <person name="Lami R."/>
            <person name="Suzuki M."/>
            <person name="Baudart J."/>
        </authorList>
    </citation>
    <scope>NUCLEOTIDE SEQUENCE [LARGE SCALE GENOMIC DNA]</scope>
    <source>
        <strain evidence="3 4">17LN0615E</strain>
    </source>
</reference>
<dbReference type="RefSeq" id="WP_096444510.1">
    <property type="nucleotide sequence ID" value="NZ_NWTN01000035.1"/>
</dbReference>
<dbReference type="InterPro" id="IPR003115">
    <property type="entry name" value="ParB_N"/>
</dbReference>
<evidence type="ECO:0000259" key="2">
    <source>
        <dbReference type="SMART" id="SM00470"/>
    </source>
</evidence>
<proteinExistence type="predicted"/>
<dbReference type="Pfam" id="PF02195">
    <property type="entry name" value="ParB_N"/>
    <property type="match status" value="1"/>
</dbReference>
<dbReference type="Gene3D" id="1.10.10.2830">
    <property type="match status" value="1"/>
</dbReference>
<dbReference type="SUPFAM" id="SSF109709">
    <property type="entry name" value="KorB DNA-binding domain-like"/>
    <property type="match status" value="1"/>
</dbReference>
<accession>A0ABX5D533</accession>
<feature type="domain" description="ParB-like N-terminal" evidence="2">
    <location>
        <begin position="35"/>
        <end position="135"/>
    </location>
</feature>
<keyword evidence="4" id="KW-1185">Reference proteome</keyword>